<evidence type="ECO:0000256" key="6">
    <source>
        <dbReference type="ARBA" id="ARBA00022630"/>
    </source>
</evidence>
<dbReference type="PRINTS" id="PR00411">
    <property type="entry name" value="PNDRDTASEI"/>
</dbReference>
<dbReference type="PANTHER" id="PTHR42716:SF2">
    <property type="entry name" value="L-ASPARTATE OXIDASE, CHLOROPLASTIC"/>
    <property type="match status" value="1"/>
</dbReference>
<evidence type="ECO:0000256" key="3">
    <source>
        <dbReference type="ARBA" id="ARBA00008562"/>
    </source>
</evidence>
<dbReference type="PANTHER" id="PTHR42716">
    <property type="entry name" value="L-ASPARTATE OXIDASE"/>
    <property type="match status" value="1"/>
</dbReference>
<evidence type="ECO:0000259" key="13">
    <source>
        <dbReference type="Pfam" id="PF02910"/>
    </source>
</evidence>
<evidence type="ECO:0000256" key="8">
    <source>
        <dbReference type="ARBA" id="ARBA00022827"/>
    </source>
</evidence>
<feature type="domain" description="FAD-dependent oxidoreductase 2 FAD-binding" evidence="12">
    <location>
        <begin position="7"/>
        <end position="378"/>
    </location>
</feature>
<dbReference type="InterPro" id="IPR003953">
    <property type="entry name" value="FAD-dep_OxRdtase_2_FAD-bd"/>
</dbReference>
<dbReference type="Pfam" id="PF00890">
    <property type="entry name" value="FAD_binding_2"/>
    <property type="match status" value="1"/>
</dbReference>
<dbReference type="Gene3D" id="3.50.50.60">
    <property type="entry name" value="FAD/NAD(P)-binding domain"/>
    <property type="match status" value="1"/>
</dbReference>
<dbReference type="InterPro" id="IPR027477">
    <property type="entry name" value="Succ_DH/fumarate_Rdtase_cat_sf"/>
</dbReference>
<comment type="cofactor">
    <cofactor evidence="1">
        <name>FAD</name>
        <dbReference type="ChEBI" id="CHEBI:57692"/>
    </cofactor>
</comment>
<proteinExistence type="inferred from homology"/>
<dbReference type="Gene3D" id="3.90.700.10">
    <property type="entry name" value="Succinate dehydrogenase/fumarate reductase flavoprotein, catalytic domain"/>
    <property type="match status" value="1"/>
</dbReference>
<dbReference type="PRINTS" id="PR00368">
    <property type="entry name" value="FADPNR"/>
</dbReference>
<keyword evidence="15" id="KW-1185">Reference proteome</keyword>
<evidence type="ECO:0000256" key="5">
    <source>
        <dbReference type="ARBA" id="ARBA00021901"/>
    </source>
</evidence>
<evidence type="ECO:0000259" key="12">
    <source>
        <dbReference type="Pfam" id="PF00890"/>
    </source>
</evidence>
<dbReference type="SUPFAM" id="SSF56425">
    <property type="entry name" value="Succinate dehydrogenase/fumarate reductase flavoprotein, catalytic domain"/>
    <property type="match status" value="1"/>
</dbReference>
<comment type="caution">
    <text evidence="14">The sequence shown here is derived from an EMBL/GenBank/DDBJ whole genome shotgun (WGS) entry which is preliminary data.</text>
</comment>
<keyword evidence="8" id="KW-0274">FAD</keyword>
<dbReference type="InterPro" id="IPR037099">
    <property type="entry name" value="Fum_R/Succ_DH_flav-like_C_sf"/>
</dbReference>
<dbReference type="Proteomes" id="UP001597452">
    <property type="component" value="Unassembled WGS sequence"/>
</dbReference>
<keyword evidence="9" id="KW-0560">Oxidoreductase</keyword>
<evidence type="ECO:0000256" key="4">
    <source>
        <dbReference type="ARBA" id="ARBA00012173"/>
    </source>
</evidence>
<gene>
    <name evidence="14" type="ORF">ACFSW4_07195</name>
</gene>
<dbReference type="SUPFAM" id="SSF46977">
    <property type="entry name" value="Succinate dehydrogenase/fumarate reductase flavoprotein C-terminal domain"/>
    <property type="match status" value="1"/>
</dbReference>
<dbReference type="EMBL" id="JBHUMZ010000019">
    <property type="protein sequence ID" value="MFD2638642.1"/>
    <property type="molecule type" value="Genomic_DNA"/>
</dbReference>
<evidence type="ECO:0000256" key="2">
    <source>
        <dbReference type="ARBA" id="ARBA00004950"/>
    </source>
</evidence>
<dbReference type="InterPro" id="IPR005288">
    <property type="entry name" value="NadB"/>
</dbReference>
<dbReference type="Gene3D" id="1.20.58.100">
    <property type="entry name" value="Fumarate reductase/succinate dehydrogenase flavoprotein-like, C-terminal domain"/>
    <property type="match status" value="1"/>
</dbReference>
<evidence type="ECO:0000256" key="7">
    <source>
        <dbReference type="ARBA" id="ARBA00022642"/>
    </source>
</evidence>
<accession>A0ABW5QA68</accession>
<dbReference type="EC" id="1.4.3.16" evidence="4"/>
<sequence>MKTIETDVLVIGSGTAGLSAATYAAQDNKRVLILDKGALGWSGSSTGAVQVAGLGSWSHEQDGPEPYLQDIYKSGRGLSSPVLAQTLVNDIKTRLEDLIDWGLKLDREGEQVTVSHTSGHSLPRSVSAKKGKTGLGLLHTLRKKVTKDDRVATWSDVMTVELLKTHKRVYGALVLDLSDNTFYKIKSKATILATGGAGQLYPITSNPVQSTGDGYALALKAGASLIDFEQVQFYPVSIMEPKSIAGLCISFYHYSKLFNKHGERFMKKYAPDTLEDATRDKLSIAIASETAEGRGPIWLDATEVIDQVKKEFPHEYQLCKDRGVDLAIERAQVGPAAHFIMGGVRIDQDGQTDLDGLFAAGEVAGGLHGGNRLGNNALSECLVFGARAGQKAAAYSQNSNNISLEPLHLNLKGEHRPHEIKSEIQRVMSDYFGVIRTSEELTTALSEINTIKHKLKDVHISSIKPYSREIIDYIEATHMTLTAEAMTLSGIHRKESRGAHFNSDFLEQMSPAHHILVRLGNNQLKVLHKEVKSDESSRQN</sequence>
<evidence type="ECO:0000256" key="9">
    <source>
        <dbReference type="ARBA" id="ARBA00023002"/>
    </source>
</evidence>
<evidence type="ECO:0000256" key="11">
    <source>
        <dbReference type="ARBA" id="ARBA00048305"/>
    </source>
</evidence>
<evidence type="ECO:0000313" key="14">
    <source>
        <dbReference type="EMBL" id="MFD2638642.1"/>
    </source>
</evidence>
<comment type="similarity">
    <text evidence="3">Belongs to the FAD-dependent oxidoreductase 2 family. NadB subfamily.</text>
</comment>
<comment type="catalytic activity">
    <reaction evidence="11">
        <text>L-aspartate + O2 = iminosuccinate + H2O2</text>
        <dbReference type="Rhea" id="RHEA:25876"/>
        <dbReference type="ChEBI" id="CHEBI:15379"/>
        <dbReference type="ChEBI" id="CHEBI:16240"/>
        <dbReference type="ChEBI" id="CHEBI:29991"/>
        <dbReference type="ChEBI" id="CHEBI:77875"/>
        <dbReference type="EC" id="1.4.3.16"/>
    </reaction>
    <physiologicalReaction direction="left-to-right" evidence="11">
        <dbReference type="Rhea" id="RHEA:25877"/>
    </physiologicalReaction>
</comment>
<dbReference type="SUPFAM" id="SSF51905">
    <property type="entry name" value="FAD/NAD(P)-binding domain"/>
    <property type="match status" value="1"/>
</dbReference>
<comment type="pathway">
    <text evidence="2">Cofactor biosynthesis; NAD(+) biosynthesis; iminoaspartate from L-aspartate (oxidase route): step 1/1.</text>
</comment>
<dbReference type="Pfam" id="PF02910">
    <property type="entry name" value="Succ_DH_flav_C"/>
    <property type="match status" value="1"/>
</dbReference>
<keyword evidence="7" id="KW-0662">Pyridine nucleotide biosynthesis</keyword>
<feature type="domain" description="Fumarate reductase/succinate dehydrogenase flavoprotein-like C-terminal" evidence="13">
    <location>
        <begin position="422"/>
        <end position="508"/>
    </location>
</feature>
<evidence type="ECO:0000256" key="1">
    <source>
        <dbReference type="ARBA" id="ARBA00001974"/>
    </source>
</evidence>
<reference evidence="15" key="1">
    <citation type="journal article" date="2019" name="Int. J. Syst. Evol. Microbiol.">
        <title>The Global Catalogue of Microorganisms (GCM) 10K type strain sequencing project: providing services to taxonomists for standard genome sequencing and annotation.</title>
        <authorList>
            <consortium name="The Broad Institute Genomics Platform"/>
            <consortium name="The Broad Institute Genome Sequencing Center for Infectious Disease"/>
            <person name="Wu L."/>
            <person name="Ma J."/>
        </authorList>
    </citation>
    <scope>NUCLEOTIDE SEQUENCE [LARGE SCALE GENOMIC DNA]</scope>
    <source>
        <strain evidence="15">TISTR 1571</strain>
    </source>
</reference>
<dbReference type="RefSeq" id="WP_377328371.1">
    <property type="nucleotide sequence ID" value="NZ_JBHUMZ010000019.1"/>
</dbReference>
<protein>
    <recommendedName>
        <fullName evidence="5">L-aspartate oxidase</fullName>
        <ecNumber evidence="4">1.4.3.16</ecNumber>
    </recommendedName>
    <alternativeName>
        <fullName evidence="10">Quinolinate synthase B</fullName>
    </alternativeName>
</protein>
<dbReference type="InterPro" id="IPR015939">
    <property type="entry name" value="Fum_Rdtase/Succ_DH_flav-like_C"/>
</dbReference>
<keyword evidence="6" id="KW-0285">Flavoprotein</keyword>
<organism evidence="14 15">
    <name type="scientific">Piscibacillus salipiscarius</name>
    <dbReference type="NCBI Taxonomy" id="299480"/>
    <lineage>
        <taxon>Bacteria</taxon>
        <taxon>Bacillati</taxon>
        <taxon>Bacillota</taxon>
        <taxon>Bacilli</taxon>
        <taxon>Bacillales</taxon>
        <taxon>Bacillaceae</taxon>
        <taxon>Piscibacillus</taxon>
    </lineage>
</organism>
<dbReference type="InterPro" id="IPR036188">
    <property type="entry name" value="FAD/NAD-bd_sf"/>
</dbReference>
<evidence type="ECO:0000313" key="15">
    <source>
        <dbReference type="Proteomes" id="UP001597452"/>
    </source>
</evidence>
<name>A0ABW5QA68_9BACI</name>
<dbReference type="PIRSF" id="PIRSF000171">
    <property type="entry name" value="SDHA_APRA_LASPO"/>
    <property type="match status" value="1"/>
</dbReference>
<evidence type="ECO:0000256" key="10">
    <source>
        <dbReference type="ARBA" id="ARBA00030386"/>
    </source>
</evidence>